<sequence>MTTTTTAPTPTPAPPAAVKAQQHWLERVVRARELGLALLIVALVAGTSAVNRPFLFSSDGWRSLLTLPTILIVVAVGQAAVIITRNIDLSVGSTMGLCTYFAGNLFHQVSGIPTVVVVILSIALGAAIGLVNGLLVALLKVPSLVITLGMLYAIRGVDVLWVGGNFIRPEWLPDSFQKLSTAELFGIPYLFILTVPVVLVVSWYLRNRRGGREFYALGSDPDAAVLYGLDTRKITVKAFVLSGALAGLAGTMYLAIYVSGDSQVGTNLEFETVAAAVVGGIAITGGSGAVWVAALGAFLLGTINSALPVLGIPSLWQQAFVGAFILGAIALDRALFVTRARRARALRSHA</sequence>
<proteinExistence type="predicted"/>
<feature type="transmembrane region" description="Helical" evidence="11">
    <location>
        <begin position="61"/>
        <end position="82"/>
    </location>
</feature>
<comment type="subcellular location">
    <subcellularLocation>
        <location evidence="1">Cell membrane</location>
        <topology evidence="1">Multi-pass membrane protein</topology>
    </subcellularLocation>
</comment>
<name>A0A5P9Q6X4_9MICO</name>
<feature type="transmembrane region" description="Helical" evidence="11">
    <location>
        <begin position="112"/>
        <end position="137"/>
    </location>
</feature>
<dbReference type="GO" id="GO:0022857">
    <property type="term" value="F:transmembrane transporter activity"/>
    <property type="evidence" value="ECO:0007669"/>
    <property type="project" value="InterPro"/>
</dbReference>
<dbReference type="GO" id="GO:0005886">
    <property type="term" value="C:plasma membrane"/>
    <property type="evidence" value="ECO:0007669"/>
    <property type="project" value="UniProtKB-SubCell"/>
</dbReference>
<evidence type="ECO:0000256" key="6">
    <source>
        <dbReference type="ARBA" id="ARBA00022692"/>
    </source>
</evidence>
<keyword evidence="3" id="KW-0813">Transport</keyword>
<evidence type="ECO:0000313" key="12">
    <source>
        <dbReference type="EMBL" id="QFU97163.1"/>
    </source>
</evidence>
<dbReference type="OrthoDB" id="3185552at2"/>
<accession>A0A5P9Q6X4</accession>
<reference evidence="12 13" key="1">
    <citation type="submission" date="2019-10" db="EMBL/GenBank/DDBJ databases">
        <title>Genome sequence of Luteimicrobium xylanilyticum HY-24.</title>
        <authorList>
            <person name="Kim D.Y."/>
            <person name="Park H.-Y."/>
        </authorList>
    </citation>
    <scope>NUCLEOTIDE SEQUENCE [LARGE SCALE GENOMIC DNA]</scope>
    <source>
        <strain evidence="12 13">HY-24</strain>
    </source>
</reference>
<dbReference type="InterPro" id="IPR001851">
    <property type="entry name" value="ABC_transp_permease"/>
</dbReference>
<dbReference type="Pfam" id="PF02653">
    <property type="entry name" value="BPD_transp_2"/>
    <property type="match status" value="1"/>
</dbReference>
<dbReference type="PANTHER" id="PTHR32196:SF29">
    <property type="entry name" value="AUTOINDUCER 2 IMPORT SYSTEM PERMEASE PROTEIN LSRC"/>
    <property type="match status" value="1"/>
</dbReference>
<feature type="transmembrane region" description="Helical" evidence="11">
    <location>
        <begin position="144"/>
        <end position="164"/>
    </location>
</feature>
<dbReference type="AlphaFoldDB" id="A0A5P9Q6X4"/>
<keyword evidence="4" id="KW-1003">Cell membrane</keyword>
<dbReference type="KEGG" id="lxl:KDY119_00657"/>
<feature type="transmembrane region" description="Helical" evidence="11">
    <location>
        <begin position="238"/>
        <end position="258"/>
    </location>
</feature>
<keyword evidence="5" id="KW-0997">Cell inner membrane</keyword>
<dbReference type="Proteomes" id="UP000326702">
    <property type="component" value="Chromosome"/>
</dbReference>
<keyword evidence="8 11" id="KW-0472">Membrane</keyword>
<evidence type="ECO:0000256" key="4">
    <source>
        <dbReference type="ARBA" id="ARBA00022475"/>
    </source>
</evidence>
<dbReference type="CDD" id="cd06579">
    <property type="entry name" value="TM_PBP1_transp_AraH_like"/>
    <property type="match status" value="1"/>
</dbReference>
<feature type="transmembrane region" description="Helical" evidence="11">
    <location>
        <begin position="316"/>
        <end position="337"/>
    </location>
</feature>
<evidence type="ECO:0000256" key="2">
    <source>
        <dbReference type="ARBA" id="ARBA00011262"/>
    </source>
</evidence>
<dbReference type="PANTHER" id="PTHR32196">
    <property type="entry name" value="ABC TRANSPORTER PERMEASE PROTEIN YPHD-RELATED-RELATED"/>
    <property type="match status" value="1"/>
</dbReference>
<feature type="transmembrane region" description="Helical" evidence="11">
    <location>
        <begin position="34"/>
        <end position="55"/>
    </location>
</feature>
<evidence type="ECO:0000256" key="7">
    <source>
        <dbReference type="ARBA" id="ARBA00022989"/>
    </source>
</evidence>
<comment type="function">
    <text evidence="9">Part of the ABC transporter complex LsrABCD involved in autoinducer 2 (AI-2) import. Probably responsible for the translocation of the substrate across the membrane.</text>
</comment>
<feature type="transmembrane region" description="Helical" evidence="11">
    <location>
        <begin position="290"/>
        <end position="310"/>
    </location>
</feature>
<evidence type="ECO:0000256" key="5">
    <source>
        <dbReference type="ARBA" id="ARBA00022519"/>
    </source>
</evidence>
<gene>
    <name evidence="12" type="ORF">KDY119_00657</name>
</gene>
<dbReference type="RefSeq" id="WP_036953509.1">
    <property type="nucleotide sequence ID" value="NZ_BAABIH010000029.1"/>
</dbReference>
<evidence type="ECO:0000256" key="10">
    <source>
        <dbReference type="ARBA" id="ARBA00039382"/>
    </source>
</evidence>
<feature type="transmembrane region" description="Helical" evidence="11">
    <location>
        <begin position="264"/>
        <end position="283"/>
    </location>
</feature>
<keyword evidence="13" id="KW-1185">Reference proteome</keyword>
<keyword evidence="7 11" id="KW-1133">Transmembrane helix</keyword>
<evidence type="ECO:0000256" key="3">
    <source>
        <dbReference type="ARBA" id="ARBA00022448"/>
    </source>
</evidence>
<keyword evidence="6 11" id="KW-0812">Transmembrane</keyword>
<dbReference type="EMBL" id="CP045529">
    <property type="protein sequence ID" value="QFU97163.1"/>
    <property type="molecule type" value="Genomic_DNA"/>
</dbReference>
<evidence type="ECO:0000256" key="1">
    <source>
        <dbReference type="ARBA" id="ARBA00004651"/>
    </source>
</evidence>
<comment type="subunit">
    <text evidence="2">The complex is composed of two ATP-binding proteins (LsrA), two transmembrane proteins (LsrC and LsrD) and a solute-binding protein (LsrB).</text>
</comment>
<protein>
    <recommendedName>
        <fullName evidence="10">Autoinducer 2 import system permease protein LsrC</fullName>
    </recommendedName>
</protein>
<evidence type="ECO:0000256" key="9">
    <source>
        <dbReference type="ARBA" id="ARBA00025439"/>
    </source>
</evidence>
<feature type="transmembrane region" description="Helical" evidence="11">
    <location>
        <begin position="89"/>
        <end position="106"/>
    </location>
</feature>
<organism evidence="12 13">
    <name type="scientific">Luteimicrobium xylanilyticum</name>
    <dbReference type="NCBI Taxonomy" id="1133546"/>
    <lineage>
        <taxon>Bacteria</taxon>
        <taxon>Bacillati</taxon>
        <taxon>Actinomycetota</taxon>
        <taxon>Actinomycetes</taxon>
        <taxon>Micrococcales</taxon>
        <taxon>Luteimicrobium</taxon>
    </lineage>
</organism>
<evidence type="ECO:0000256" key="11">
    <source>
        <dbReference type="SAM" id="Phobius"/>
    </source>
</evidence>
<feature type="transmembrane region" description="Helical" evidence="11">
    <location>
        <begin position="184"/>
        <end position="205"/>
    </location>
</feature>
<evidence type="ECO:0000313" key="13">
    <source>
        <dbReference type="Proteomes" id="UP000326702"/>
    </source>
</evidence>
<evidence type="ECO:0000256" key="8">
    <source>
        <dbReference type="ARBA" id="ARBA00023136"/>
    </source>
</evidence>